<organism evidence="1 2">
    <name type="scientific">Thalassovita mangrovi</name>
    <dbReference type="NCBI Taxonomy" id="2692236"/>
    <lineage>
        <taxon>Bacteria</taxon>
        <taxon>Pseudomonadati</taxon>
        <taxon>Pseudomonadota</taxon>
        <taxon>Alphaproteobacteria</taxon>
        <taxon>Rhodobacterales</taxon>
        <taxon>Roseobacteraceae</taxon>
        <taxon>Thalassovita</taxon>
    </lineage>
</organism>
<protein>
    <recommendedName>
        <fullName evidence="3">PIN domain-containing protein</fullName>
    </recommendedName>
</protein>
<name>A0A6L8LM34_9RHOB</name>
<keyword evidence="2" id="KW-1185">Reference proteome</keyword>
<dbReference type="AlphaFoldDB" id="A0A6L8LM34"/>
<accession>A0A6L8LM34</accession>
<evidence type="ECO:0008006" key="3">
    <source>
        <dbReference type="Google" id="ProtNLM"/>
    </source>
</evidence>
<dbReference type="EMBL" id="WWEN01000009">
    <property type="protein sequence ID" value="MYM57064.1"/>
    <property type="molecule type" value="Genomic_DNA"/>
</dbReference>
<proteinExistence type="predicted"/>
<evidence type="ECO:0000313" key="1">
    <source>
        <dbReference type="EMBL" id="MYM57064.1"/>
    </source>
</evidence>
<sequence length="132" mass="14948">MDEFLRLEASLGLSVIKPHGVEIELNRANTPEQVRGDMSGIYTLETALIPDEVSRREAIRTLMTGNAQSDKHKDDADHLFETSKYGGGYFVTHDRRIHKRKAELASLAPGVQVVTLEEMVEVCRQYAKQRHQ</sequence>
<dbReference type="Proteomes" id="UP000479043">
    <property type="component" value="Unassembled WGS sequence"/>
</dbReference>
<reference evidence="1 2" key="1">
    <citation type="submission" date="2020-01" db="EMBL/GenBank/DDBJ databases">
        <authorList>
            <person name="Chen S."/>
        </authorList>
    </citation>
    <scope>NUCLEOTIDE SEQUENCE [LARGE SCALE GENOMIC DNA]</scope>
    <source>
        <strain evidence="1 2">GS-10</strain>
    </source>
</reference>
<evidence type="ECO:0000313" key="2">
    <source>
        <dbReference type="Proteomes" id="UP000479043"/>
    </source>
</evidence>
<gene>
    <name evidence="1" type="ORF">GR167_17235</name>
</gene>
<comment type="caution">
    <text evidence="1">The sequence shown here is derived from an EMBL/GenBank/DDBJ whole genome shotgun (WGS) entry which is preliminary data.</text>
</comment>